<organism evidence="1 2">
    <name type="scientific">Prescottella agglutinans</name>
    <dbReference type="NCBI Taxonomy" id="1644129"/>
    <lineage>
        <taxon>Bacteria</taxon>
        <taxon>Bacillati</taxon>
        <taxon>Actinomycetota</taxon>
        <taxon>Actinomycetes</taxon>
        <taxon>Mycobacteriales</taxon>
        <taxon>Nocardiaceae</taxon>
        <taxon>Prescottella</taxon>
    </lineage>
</organism>
<dbReference type="InterPro" id="IPR008183">
    <property type="entry name" value="Aldose_1/G6P_1-epimerase"/>
</dbReference>
<dbReference type="Proteomes" id="UP001160334">
    <property type="component" value="Unassembled WGS sequence"/>
</dbReference>
<evidence type="ECO:0000313" key="2">
    <source>
        <dbReference type="Proteomes" id="UP001160334"/>
    </source>
</evidence>
<keyword evidence="2" id="KW-1185">Reference proteome</keyword>
<reference evidence="1 2" key="1">
    <citation type="submission" date="2023-04" db="EMBL/GenBank/DDBJ databases">
        <title>Forest soil microbial communities from Buena Vista Peninsula, Colon Province, Panama.</title>
        <authorList>
            <person name="Bouskill N."/>
        </authorList>
    </citation>
    <scope>NUCLEOTIDE SEQUENCE [LARGE SCALE GENOMIC DNA]</scope>
    <source>
        <strain evidence="1 2">CFH S0262</strain>
    </source>
</reference>
<name>A0ABT6ME25_9NOCA</name>
<dbReference type="InterPro" id="IPR014718">
    <property type="entry name" value="GH-type_carb-bd"/>
</dbReference>
<gene>
    <name evidence="1" type="ORF">M2280_003782</name>
</gene>
<dbReference type="InterPro" id="IPR011013">
    <property type="entry name" value="Gal_mutarotase_sf_dom"/>
</dbReference>
<evidence type="ECO:0000313" key="1">
    <source>
        <dbReference type="EMBL" id="MDH6282551.1"/>
    </source>
</evidence>
<dbReference type="RefSeq" id="WP_280761851.1">
    <property type="nucleotide sequence ID" value="NZ_JARXVC010000010.1"/>
</dbReference>
<dbReference type="SUPFAM" id="SSF74650">
    <property type="entry name" value="Galactose mutarotase-like"/>
    <property type="match status" value="1"/>
</dbReference>
<dbReference type="GO" id="GO:0004034">
    <property type="term" value="F:aldose 1-epimerase activity"/>
    <property type="evidence" value="ECO:0007669"/>
    <property type="project" value="UniProtKB-EC"/>
</dbReference>
<dbReference type="EC" id="5.1.3.3" evidence="1"/>
<protein>
    <submittedName>
        <fullName evidence="1">Aldose 1-epimerase</fullName>
        <ecNumber evidence="1">5.1.3.3</ecNumber>
    </submittedName>
</protein>
<proteinExistence type="predicted"/>
<sequence>MNEDDNITLEAADVRVGISPRQGGIITSLVVAETELLRQGDRYGCFPMAPWCGRIDNGQLSVDSVTHHFPLNAAPHAIHGTVRDGAWEVTELSSTHARLQQALAPLWPFAGRVVQTFSLTEDFLDLSIEVTSEADPFPAQVGWHPWFKRLLRSDTEPVRIDFAPDWQELRGADYLPSGVRIAPRTGPWDDCFGMVGGVQVVLTWPSLLQLEVRSPEQWVVVYDMEADAVCVEPQSGPPNGVNTMPRLVTPESPLVADSRWTWKRL</sequence>
<dbReference type="Gene3D" id="2.70.98.10">
    <property type="match status" value="1"/>
</dbReference>
<accession>A0ABT6ME25</accession>
<dbReference type="Pfam" id="PF01263">
    <property type="entry name" value="Aldose_epim"/>
    <property type="match status" value="1"/>
</dbReference>
<keyword evidence="1" id="KW-0413">Isomerase</keyword>
<dbReference type="EMBL" id="JARXVC010000010">
    <property type="protein sequence ID" value="MDH6282551.1"/>
    <property type="molecule type" value="Genomic_DNA"/>
</dbReference>
<comment type="caution">
    <text evidence="1">The sequence shown here is derived from an EMBL/GenBank/DDBJ whole genome shotgun (WGS) entry which is preliminary data.</text>
</comment>